<evidence type="ECO:0000256" key="6">
    <source>
        <dbReference type="ARBA" id="ARBA00023163"/>
    </source>
</evidence>
<dbReference type="InterPro" id="IPR039425">
    <property type="entry name" value="RNA_pol_sigma-70-like"/>
</dbReference>
<keyword evidence="4 7" id="KW-0731">Sigma factor</keyword>
<dbReference type="GO" id="GO:0003677">
    <property type="term" value="F:DNA binding"/>
    <property type="evidence" value="ECO:0007669"/>
    <property type="project" value="UniProtKB-KW"/>
</dbReference>
<dbReference type="InterPro" id="IPR013325">
    <property type="entry name" value="RNA_pol_sigma_r2"/>
</dbReference>
<dbReference type="Proteomes" id="UP000829758">
    <property type="component" value="Chromosome"/>
</dbReference>
<keyword evidence="3 7" id="KW-0805">Transcription regulation</keyword>
<evidence type="ECO:0000256" key="2">
    <source>
        <dbReference type="ARBA" id="ARBA00011344"/>
    </source>
</evidence>
<evidence type="ECO:0000259" key="10">
    <source>
        <dbReference type="Pfam" id="PF08281"/>
    </source>
</evidence>
<dbReference type="InterPro" id="IPR032710">
    <property type="entry name" value="NTF2-like_dom_sf"/>
</dbReference>
<evidence type="ECO:0000313" key="11">
    <source>
        <dbReference type="EMBL" id="MCC3271402.1"/>
    </source>
</evidence>
<protein>
    <recommendedName>
        <fullName evidence="7">RNA polymerase sigma factor</fullName>
    </recommendedName>
</protein>
<dbReference type="GO" id="GO:0006950">
    <property type="term" value="P:response to stress"/>
    <property type="evidence" value="ECO:0007669"/>
    <property type="project" value="UniProtKB-ARBA"/>
</dbReference>
<dbReference type="GO" id="GO:0016987">
    <property type="term" value="F:sigma factor activity"/>
    <property type="evidence" value="ECO:0007669"/>
    <property type="project" value="UniProtKB-KW"/>
</dbReference>
<dbReference type="PANTHER" id="PTHR43133">
    <property type="entry name" value="RNA POLYMERASE ECF-TYPE SIGMA FACTO"/>
    <property type="match status" value="1"/>
</dbReference>
<evidence type="ECO:0000313" key="12">
    <source>
        <dbReference type="EMBL" id="UON90820.1"/>
    </source>
</evidence>
<dbReference type="EMBL" id="CP094984">
    <property type="protein sequence ID" value="UON90820.1"/>
    <property type="molecule type" value="Genomic_DNA"/>
</dbReference>
<dbReference type="InterPro" id="IPR000838">
    <property type="entry name" value="RNA_pol_sigma70_ECF_CS"/>
</dbReference>
<feature type="domain" description="RNA polymerase sigma-70 region 2" evidence="9">
    <location>
        <begin position="42"/>
        <end position="106"/>
    </location>
</feature>
<feature type="region of interest" description="Disordered" evidence="8">
    <location>
        <begin position="185"/>
        <end position="220"/>
    </location>
</feature>
<gene>
    <name evidence="11" type="ORF">LJ755_01485</name>
    <name evidence="12" type="ORF">MUK71_09195</name>
</gene>
<dbReference type="GO" id="GO:0006352">
    <property type="term" value="P:DNA-templated transcription initiation"/>
    <property type="evidence" value="ECO:0007669"/>
    <property type="project" value="InterPro"/>
</dbReference>
<organism evidence="11 14">
    <name type="scientific">Arthrobacter zhangbolii</name>
    <dbReference type="NCBI Taxonomy" id="2886936"/>
    <lineage>
        <taxon>Bacteria</taxon>
        <taxon>Bacillati</taxon>
        <taxon>Actinomycetota</taxon>
        <taxon>Actinomycetes</taxon>
        <taxon>Micrococcales</taxon>
        <taxon>Micrococcaceae</taxon>
        <taxon>Arthrobacter</taxon>
    </lineage>
</organism>
<dbReference type="RefSeq" id="WP_227927766.1">
    <property type="nucleotide sequence ID" value="NZ_CP094984.1"/>
</dbReference>
<dbReference type="Pfam" id="PF04542">
    <property type="entry name" value="Sigma70_r2"/>
    <property type="match status" value="1"/>
</dbReference>
<comment type="similarity">
    <text evidence="1 7">Belongs to the sigma-70 factor family. ECF subfamily.</text>
</comment>
<evidence type="ECO:0000256" key="7">
    <source>
        <dbReference type="RuleBase" id="RU000716"/>
    </source>
</evidence>
<evidence type="ECO:0000256" key="4">
    <source>
        <dbReference type="ARBA" id="ARBA00023082"/>
    </source>
</evidence>
<evidence type="ECO:0000256" key="8">
    <source>
        <dbReference type="SAM" id="MobiDB-lite"/>
    </source>
</evidence>
<dbReference type="Gene3D" id="3.10.450.50">
    <property type="match status" value="1"/>
</dbReference>
<keyword evidence="6 7" id="KW-0804">Transcription</keyword>
<dbReference type="AlphaFoldDB" id="A0A9X1M6E0"/>
<evidence type="ECO:0000313" key="14">
    <source>
        <dbReference type="Proteomes" id="UP001155145"/>
    </source>
</evidence>
<keyword evidence="5 7" id="KW-0238">DNA-binding</keyword>
<feature type="compositionally biased region" description="Low complexity" evidence="8">
    <location>
        <begin position="203"/>
        <end position="220"/>
    </location>
</feature>
<accession>A0A9X1M6E0</accession>
<dbReference type="SUPFAM" id="SSF54427">
    <property type="entry name" value="NTF2-like"/>
    <property type="match status" value="1"/>
</dbReference>
<evidence type="ECO:0000256" key="5">
    <source>
        <dbReference type="ARBA" id="ARBA00023125"/>
    </source>
</evidence>
<dbReference type="Gene3D" id="1.10.1740.10">
    <property type="match status" value="1"/>
</dbReference>
<proteinExistence type="inferred from homology"/>
<dbReference type="PANTHER" id="PTHR43133:SF8">
    <property type="entry name" value="RNA POLYMERASE SIGMA FACTOR HI_1459-RELATED"/>
    <property type="match status" value="1"/>
</dbReference>
<evidence type="ECO:0000256" key="3">
    <source>
        <dbReference type="ARBA" id="ARBA00023015"/>
    </source>
</evidence>
<comment type="subunit">
    <text evidence="2">Interacts transiently with the RNA polymerase catalytic core formed by RpoA, RpoB, RpoC and RpoZ (2 alpha, 1 beta, 1 beta' and 1 omega subunit) to form the RNA polymerase holoenzyme that can initiate transcription.</text>
</comment>
<reference evidence="11" key="1">
    <citation type="submission" date="2021-10" db="EMBL/GenBank/DDBJ databases">
        <title>Novel species in genus Arthrobacter.</title>
        <authorList>
            <person name="Liu Y."/>
        </authorList>
    </citation>
    <scope>NUCLEOTIDE SEQUENCE</scope>
    <source>
        <strain evidence="11">Zg-Y462</strain>
        <strain evidence="13">zg-Y462</strain>
    </source>
</reference>
<dbReference type="Pfam" id="PF08281">
    <property type="entry name" value="Sigma70_r4_2"/>
    <property type="match status" value="1"/>
</dbReference>
<dbReference type="PROSITE" id="PS01063">
    <property type="entry name" value="SIGMA70_ECF"/>
    <property type="match status" value="1"/>
</dbReference>
<dbReference type="InterPro" id="IPR014284">
    <property type="entry name" value="RNA_pol_sigma-70_dom"/>
</dbReference>
<dbReference type="SUPFAM" id="SSF88946">
    <property type="entry name" value="Sigma2 domain of RNA polymerase sigma factors"/>
    <property type="match status" value="1"/>
</dbReference>
<dbReference type="InterPro" id="IPR013324">
    <property type="entry name" value="RNA_pol_sigma_r3/r4-like"/>
</dbReference>
<dbReference type="InterPro" id="IPR007627">
    <property type="entry name" value="RNA_pol_sigma70_r2"/>
</dbReference>
<keyword evidence="13" id="KW-1185">Reference proteome</keyword>
<evidence type="ECO:0000256" key="1">
    <source>
        <dbReference type="ARBA" id="ARBA00010641"/>
    </source>
</evidence>
<feature type="domain" description="RNA polymerase sigma factor 70 region 4 type 2" evidence="10">
    <location>
        <begin position="136"/>
        <end position="187"/>
    </location>
</feature>
<evidence type="ECO:0000313" key="13">
    <source>
        <dbReference type="Proteomes" id="UP000829758"/>
    </source>
</evidence>
<name>A0A9X1M6E0_9MICC</name>
<dbReference type="InterPro" id="IPR013249">
    <property type="entry name" value="RNA_pol_sigma70_r4_t2"/>
</dbReference>
<sequence>MSVETTPAVSLAGMESNSAGLGGIPHRLRQVRRDFLLALEPVRPSVYRYCRSLAGNVWDAEDLLQDTLAKALAEASQRHEPIRNPQAWLIRIATSTWLDTVRRSNRSTTADFSTPEMDRPDHGAADPLTAVAVEAALRRLVLLLPPRERVCVVLKDVFGYSLAETADVLETSAGAVKSALHRGRSTLAAAQEPSSRADSPADGSARSSAGTPAGSSAAGAPAGHADLLRRLADAFNSYDIESMVSLFLANGRTEVVGNVSETGHEEIRTGSLDHTFGPDAPEIYRATVHAFDGEEVILLWERPKDSPHAADVVADVVRMRAADGVPLIAETKVYYFCPELLAEVAGGLGLPFKTNGVSYF</sequence>
<dbReference type="SUPFAM" id="SSF88659">
    <property type="entry name" value="Sigma3 and sigma4 domains of RNA polymerase sigma factors"/>
    <property type="match status" value="1"/>
</dbReference>
<dbReference type="NCBIfam" id="TIGR02937">
    <property type="entry name" value="sigma70-ECF"/>
    <property type="match status" value="1"/>
</dbReference>
<dbReference type="InterPro" id="IPR036388">
    <property type="entry name" value="WH-like_DNA-bd_sf"/>
</dbReference>
<dbReference type="Proteomes" id="UP001155145">
    <property type="component" value="Unassembled WGS sequence"/>
</dbReference>
<evidence type="ECO:0000259" key="9">
    <source>
        <dbReference type="Pfam" id="PF04542"/>
    </source>
</evidence>
<dbReference type="EMBL" id="JAJFZT010000001">
    <property type="protein sequence ID" value="MCC3271402.1"/>
    <property type="molecule type" value="Genomic_DNA"/>
</dbReference>
<feature type="region of interest" description="Disordered" evidence="8">
    <location>
        <begin position="105"/>
        <end position="124"/>
    </location>
</feature>
<dbReference type="Gene3D" id="1.10.10.10">
    <property type="entry name" value="Winged helix-like DNA-binding domain superfamily/Winged helix DNA-binding domain"/>
    <property type="match status" value="1"/>
</dbReference>